<dbReference type="GO" id="GO:0016485">
    <property type="term" value="P:protein processing"/>
    <property type="evidence" value="ECO:0007669"/>
    <property type="project" value="UniProtKB-ARBA"/>
</dbReference>
<dbReference type="eggNOG" id="KOG1339">
    <property type="taxonomic scope" value="Eukaryota"/>
</dbReference>
<evidence type="ECO:0000256" key="4">
    <source>
        <dbReference type="ARBA" id="ARBA00022737"/>
    </source>
</evidence>
<dbReference type="InterPro" id="IPR001680">
    <property type="entry name" value="WD40_rpt"/>
</dbReference>
<gene>
    <name evidence="13" type="ORF">IMG5_126440</name>
</gene>
<feature type="disulfide bond" evidence="8">
    <location>
        <begin position="384"/>
        <end position="389"/>
    </location>
</feature>
<dbReference type="InterPro" id="IPR021109">
    <property type="entry name" value="Peptidase_aspartic_dom_sf"/>
</dbReference>
<dbReference type="PROSITE" id="PS50082">
    <property type="entry name" value="WD_REPEATS_2"/>
    <property type="match status" value="2"/>
</dbReference>
<dbReference type="Gene3D" id="2.60.40.1960">
    <property type="match status" value="1"/>
</dbReference>
<feature type="active site" evidence="7">
    <location>
        <position position="557"/>
    </location>
</feature>
<evidence type="ECO:0000256" key="7">
    <source>
        <dbReference type="PIRSR" id="PIRSR601461-1"/>
    </source>
</evidence>
<dbReference type="EMBL" id="GL983961">
    <property type="protein sequence ID" value="EGR30663.1"/>
    <property type="molecule type" value="Genomic_DNA"/>
</dbReference>
<dbReference type="RefSeq" id="XP_004032250.1">
    <property type="nucleotide sequence ID" value="XM_004032202.1"/>
</dbReference>
<comment type="similarity">
    <text evidence="1 10">Belongs to the peptidase A1 family.</text>
</comment>
<dbReference type="InterPro" id="IPR033121">
    <property type="entry name" value="PEPTIDASE_A1"/>
</dbReference>
<dbReference type="Pfam" id="PF00026">
    <property type="entry name" value="Asp"/>
    <property type="match status" value="1"/>
</dbReference>
<dbReference type="PROSITE" id="PS00678">
    <property type="entry name" value="WD_REPEATS_1"/>
    <property type="match status" value="1"/>
</dbReference>
<dbReference type="InterPro" id="IPR019775">
    <property type="entry name" value="WD40_repeat_CS"/>
</dbReference>
<accession>G0QVU1</accession>
<dbReference type="SUPFAM" id="SSF50978">
    <property type="entry name" value="WD40 repeat-like"/>
    <property type="match status" value="1"/>
</dbReference>
<evidence type="ECO:0000256" key="2">
    <source>
        <dbReference type="ARBA" id="ARBA00022574"/>
    </source>
</evidence>
<dbReference type="Pfam" id="PF00400">
    <property type="entry name" value="WD40"/>
    <property type="match status" value="2"/>
</dbReference>
<evidence type="ECO:0000313" key="14">
    <source>
        <dbReference type="Proteomes" id="UP000008983"/>
    </source>
</evidence>
<dbReference type="GO" id="GO:0061733">
    <property type="term" value="F:protein-lysine-acetyltransferase activity"/>
    <property type="evidence" value="ECO:0007669"/>
    <property type="project" value="UniProtKB-EC"/>
</dbReference>
<dbReference type="InterPro" id="IPR045159">
    <property type="entry name" value="DCAF7-like"/>
</dbReference>
<dbReference type="EC" id="2.3.1.48" evidence="13"/>
<keyword evidence="13" id="KW-0012">Acyltransferase</keyword>
<keyword evidence="13" id="KW-0808">Transferase</keyword>
<keyword evidence="6 10" id="KW-0378">Hydrolase</keyword>
<evidence type="ECO:0000256" key="5">
    <source>
        <dbReference type="ARBA" id="ARBA00022750"/>
    </source>
</evidence>
<sequence length="691" mass="78807">MDSKDQENKIEDQVDQNQEQSSDQVFSYQAPWVIYALGFSTNPEYNYRIAIASFLEDIDNQIEIVQLNQEKGEFEKKCSFEHKYPPTKLIWIPDKKGSHPDILATSGEYLKIWQVQNNDSVILKCDLINQNEFSAPLTSFDWNLESLNLIGTASIDTTCTIWDIEKQTVFTQLIAHDKEVYDISFSSDKNLFASVGADGSARQFDLRNLEHSTVLYETENNNPLLKLAWNRNDPHYIAVIEMDQNYVTLLDTRNPLQPICKFNNHKDCVNGLAWAPQSSSHICTVGDDHQSLIWDLTEMRPDMTEPLLEYRADGEIANLSWSLLQNEWLAICQNRPQTKLYNHQNLFYTGKIKVGKIKDGKEDLEYNMIFDTGSTAIFLNSILCSDIGCQKGNQYNSENSFTYKNVDLEIYTYFGSGELGGKMAIDTIRIGDTKIEKVEFFQINKEVGQAFEQGEFDGIIGLSYPALGGGLLTIVDYMKQQGIISEKVFNFYLNREDESDESFLSFGKVDKKLVDGEINYHKVSNPMYWTIQAENFLLDGNDIGLCSDDHKCNLVIDSGTSIVTGPEEDLLILFQYLSDSGYDCNDIKKMPTITFVIDGQSYHIHPEEYIISFNGIQQSLYKHADNPTECTGGFIPMNIKDPILGNLWIIGDLIMSKFLTVFDRENNRIGFGKLKNLNKQIYEENNGHNAH</sequence>
<feature type="region of interest" description="Disordered" evidence="11">
    <location>
        <begin position="1"/>
        <end position="22"/>
    </location>
</feature>
<evidence type="ECO:0000256" key="10">
    <source>
        <dbReference type="RuleBase" id="RU000454"/>
    </source>
</evidence>
<feature type="repeat" description="WD" evidence="9">
    <location>
        <begin position="173"/>
        <end position="214"/>
    </location>
</feature>
<evidence type="ECO:0000256" key="11">
    <source>
        <dbReference type="SAM" id="MobiDB-lite"/>
    </source>
</evidence>
<feature type="disulfide bond" evidence="8">
    <location>
        <begin position="584"/>
        <end position="630"/>
    </location>
</feature>
<name>G0QVU1_ICHMU</name>
<keyword evidence="8" id="KW-1015">Disulfide bond</keyword>
<keyword evidence="4" id="KW-0677">Repeat</keyword>
<evidence type="ECO:0000256" key="9">
    <source>
        <dbReference type="PROSITE-ProRule" id="PRU00221"/>
    </source>
</evidence>
<dbReference type="FunFam" id="2.40.70.10:FF:000115">
    <property type="entry name" value="Lysosomal aspartic protease"/>
    <property type="match status" value="1"/>
</dbReference>
<dbReference type="GeneID" id="14906777"/>
<keyword evidence="2 9" id="KW-0853">WD repeat</keyword>
<keyword evidence="3 10" id="KW-0645">Protease</keyword>
<evidence type="ECO:0000256" key="3">
    <source>
        <dbReference type="ARBA" id="ARBA00022670"/>
    </source>
</evidence>
<dbReference type="eggNOG" id="KOG0290">
    <property type="taxonomic scope" value="Eukaryota"/>
</dbReference>
<feature type="repeat" description="WD" evidence="9">
    <location>
        <begin position="262"/>
        <end position="304"/>
    </location>
</feature>
<reference evidence="13 14" key="1">
    <citation type="submission" date="2011-07" db="EMBL/GenBank/DDBJ databases">
        <authorList>
            <person name="Coyne R."/>
            <person name="Brami D."/>
            <person name="Johnson J."/>
            <person name="Hostetler J."/>
            <person name="Hannick L."/>
            <person name="Clark T."/>
            <person name="Cassidy-Hanley D."/>
            <person name="Inman J."/>
        </authorList>
    </citation>
    <scope>NUCLEOTIDE SEQUENCE [LARGE SCALE GENOMIC DNA]</scope>
    <source>
        <strain evidence="13 14">G5</strain>
    </source>
</reference>
<evidence type="ECO:0000259" key="12">
    <source>
        <dbReference type="PROSITE" id="PS51767"/>
    </source>
</evidence>
<dbReference type="PROSITE" id="PS51767">
    <property type="entry name" value="PEPTIDASE_A1"/>
    <property type="match status" value="1"/>
</dbReference>
<feature type="active site" evidence="7">
    <location>
        <position position="371"/>
    </location>
</feature>
<evidence type="ECO:0000256" key="1">
    <source>
        <dbReference type="ARBA" id="ARBA00007447"/>
    </source>
</evidence>
<dbReference type="Gene3D" id="2.40.70.10">
    <property type="entry name" value="Acid Proteases"/>
    <property type="match status" value="2"/>
</dbReference>
<dbReference type="InterPro" id="IPR001461">
    <property type="entry name" value="Aspartic_peptidase_A1"/>
</dbReference>
<dbReference type="Gene3D" id="2.130.10.10">
    <property type="entry name" value="YVTN repeat-like/Quinoprotein amine dehydrogenase"/>
    <property type="match status" value="1"/>
</dbReference>
<evidence type="ECO:0000313" key="13">
    <source>
        <dbReference type="EMBL" id="EGR30663.1"/>
    </source>
</evidence>
<dbReference type="InterPro" id="IPR036322">
    <property type="entry name" value="WD40_repeat_dom_sf"/>
</dbReference>
<keyword evidence="14" id="KW-1185">Reference proteome</keyword>
<dbReference type="AlphaFoldDB" id="G0QVU1"/>
<feature type="compositionally biased region" description="Basic and acidic residues" evidence="11">
    <location>
        <begin position="1"/>
        <end position="12"/>
    </location>
</feature>
<dbReference type="InterPro" id="IPR001969">
    <property type="entry name" value="Aspartic_peptidase_AS"/>
</dbReference>
<feature type="disulfide bond" evidence="8">
    <location>
        <begin position="546"/>
        <end position="552"/>
    </location>
</feature>
<evidence type="ECO:0000256" key="6">
    <source>
        <dbReference type="ARBA" id="ARBA00022801"/>
    </source>
</evidence>
<feature type="domain" description="Peptidase A1" evidence="12">
    <location>
        <begin position="348"/>
        <end position="672"/>
    </location>
</feature>
<keyword evidence="5 10" id="KW-0064">Aspartyl protease</keyword>
<dbReference type="PANTHER" id="PTHR19919">
    <property type="entry name" value="WD REPEAT CONTAINING PROTEIN"/>
    <property type="match status" value="1"/>
</dbReference>
<dbReference type="STRING" id="857967.G0QVU1"/>
<dbReference type="SUPFAM" id="SSF50630">
    <property type="entry name" value="Acid proteases"/>
    <property type="match status" value="1"/>
</dbReference>
<organism evidence="13 14">
    <name type="scientific">Ichthyophthirius multifiliis</name>
    <name type="common">White spot disease agent</name>
    <name type="synonym">Ich</name>
    <dbReference type="NCBI Taxonomy" id="5932"/>
    <lineage>
        <taxon>Eukaryota</taxon>
        <taxon>Sar</taxon>
        <taxon>Alveolata</taxon>
        <taxon>Ciliophora</taxon>
        <taxon>Intramacronucleata</taxon>
        <taxon>Oligohymenophorea</taxon>
        <taxon>Hymenostomatida</taxon>
        <taxon>Ophryoglenina</taxon>
        <taxon>Ichthyophthirius</taxon>
    </lineage>
</organism>
<protein>
    <submittedName>
        <fullName evidence="13">WD repeat protein</fullName>
        <ecNumber evidence="13">2.3.1.48</ecNumber>
        <ecNumber evidence="13">3.4.23.5</ecNumber>
    </submittedName>
</protein>
<proteinExistence type="inferred from homology"/>
<dbReference type="InterPro" id="IPR015943">
    <property type="entry name" value="WD40/YVTN_repeat-like_dom_sf"/>
</dbReference>
<dbReference type="PROSITE" id="PS00141">
    <property type="entry name" value="ASP_PROTEASE"/>
    <property type="match status" value="1"/>
</dbReference>
<dbReference type="SMART" id="SM00320">
    <property type="entry name" value="WD40"/>
    <property type="match status" value="4"/>
</dbReference>
<evidence type="ECO:0000256" key="8">
    <source>
        <dbReference type="PIRSR" id="PIRSR601461-2"/>
    </source>
</evidence>
<dbReference type="GO" id="GO:0004190">
    <property type="term" value="F:aspartic-type endopeptidase activity"/>
    <property type="evidence" value="ECO:0007669"/>
    <property type="project" value="UniProtKB-KW"/>
</dbReference>
<dbReference type="PRINTS" id="PR00792">
    <property type="entry name" value="PEPSIN"/>
</dbReference>
<dbReference type="InParanoid" id="G0QVU1"/>
<dbReference type="Proteomes" id="UP000008983">
    <property type="component" value="Unassembled WGS sequence"/>
</dbReference>
<dbReference type="OrthoDB" id="24670at2759"/>
<dbReference type="EC" id="3.4.23.5" evidence="13"/>